<dbReference type="InterPro" id="IPR036388">
    <property type="entry name" value="WH-like_DNA-bd_sf"/>
</dbReference>
<comment type="similarity">
    <text evidence="1">Belongs to the sigma-70 factor family. ECF subfamily.</text>
</comment>
<keyword evidence="5" id="KW-0804">Transcription</keyword>
<dbReference type="PANTHER" id="PTHR43133">
    <property type="entry name" value="RNA POLYMERASE ECF-TYPE SIGMA FACTO"/>
    <property type="match status" value="1"/>
</dbReference>
<dbReference type="NCBIfam" id="TIGR02983">
    <property type="entry name" value="SigE-fam_strep"/>
    <property type="match status" value="1"/>
</dbReference>
<dbReference type="InterPro" id="IPR014325">
    <property type="entry name" value="RNA_pol_sigma-E_actinobac"/>
</dbReference>
<evidence type="ECO:0000256" key="3">
    <source>
        <dbReference type="ARBA" id="ARBA00023082"/>
    </source>
</evidence>
<dbReference type="CDD" id="cd06171">
    <property type="entry name" value="Sigma70_r4"/>
    <property type="match status" value="1"/>
</dbReference>
<gene>
    <name evidence="8" type="ORF">GCM10022242_19250</name>
</gene>
<name>A0ABP7IFV0_9ACTN</name>
<dbReference type="Pfam" id="PF08281">
    <property type="entry name" value="Sigma70_r4_2"/>
    <property type="match status" value="1"/>
</dbReference>
<dbReference type="Proteomes" id="UP001501821">
    <property type="component" value="Unassembled WGS sequence"/>
</dbReference>
<evidence type="ECO:0000256" key="2">
    <source>
        <dbReference type="ARBA" id="ARBA00023015"/>
    </source>
</evidence>
<dbReference type="PANTHER" id="PTHR43133:SF50">
    <property type="entry name" value="ECF RNA POLYMERASE SIGMA FACTOR SIGM"/>
    <property type="match status" value="1"/>
</dbReference>
<dbReference type="InterPro" id="IPR013249">
    <property type="entry name" value="RNA_pol_sigma70_r4_t2"/>
</dbReference>
<dbReference type="SUPFAM" id="SSF88659">
    <property type="entry name" value="Sigma3 and sigma4 domains of RNA polymerase sigma factors"/>
    <property type="match status" value="1"/>
</dbReference>
<dbReference type="Gene3D" id="1.10.10.10">
    <property type="entry name" value="Winged helix-like DNA-binding domain superfamily/Winged helix DNA-binding domain"/>
    <property type="match status" value="1"/>
</dbReference>
<organism evidence="8 9">
    <name type="scientific">Nocardioides panacisoli</name>
    <dbReference type="NCBI Taxonomy" id="627624"/>
    <lineage>
        <taxon>Bacteria</taxon>
        <taxon>Bacillati</taxon>
        <taxon>Actinomycetota</taxon>
        <taxon>Actinomycetes</taxon>
        <taxon>Propionibacteriales</taxon>
        <taxon>Nocardioidaceae</taxon>
        <taxon>Nocardioides</taxon>
    </lineage>
</organism>
<feature type="domain" description="RNA polymerase sigma-70 region 2" evidence="6">
    <location>
        <begin position="25"/>
        <end position="88"/>
    </location>
</feature>
<evidence type="ECO:0000256" key="5">
    <source>
        <dbReference type="ARBA" id="ARBA00023163"/>
    </source>
</evidence>
<evidence type="ECO:0000256" key="1">
    <source>
        <dbReference type="ARBA" id="ARBA00010641"/>
    </source>
</evidence>
<dbReference type="InterPro" id="IPR013325">
    <property type="entry name" value="RNA_pol_sigma_r2"/>
</dbReference>
<dbReference type="InterPro" id="IPR013324">
    <property type="entry name" value="RNA_pol_sigma_r3/r4-like"/>
</dbReference>
<proteinExistence type="inferred from homology"/>
<keyword evidence="4" id="KW-0238">DNA-binding</keyword>
<keyword evidence="3" id="KW-0731">Sigma factor</keyword>
<dbReference type="NCBIfam" id="TIGR02937">
    <property type="entry name" value="sigma70-ECF"/>
    <property type="match status" value="1"/>
</dbReference>
<keyword evidence="9" id="KW-1185">Reference proteome</keyword>
<dbReference type="InterPro" id="IPR014284">
    <property type="entry name" value="RNA_pol_sigma-70_dom"/>
</dbReference>
<accession>A0ABP7IFV0</accession>
<evidence type="ECO:0000259" key="7">
    <source>
        <dbReference type="Pfam" id="PF08281"/>
    </source>
</evidence>
<reference evidence="9" key="1">
    <citation type="journal article" date="2019" name="Int. J. Syst. Evol. Microbiol.">
        <title>The Global Catalogue of Microorganisms (GCM) 10K type strain sequencing project: providing services to taxonomists for standard genome sequencing and annotation.</title>
        <authorList>
            <consortium name="The Broad Institute Genomics Platform"/>
            <consortium name="The Broad Institute Genome Sequencing Center for Infectious Disease"/>
            <person name="Wu L."/>
            <person name="Ma J."/>
        </authorList>
    </citation>
    <scope>NUCLEOTIDE SEQUENCE [LARGE SCALE GENOMIC DNA]</scope>
    <source>
        <strain evidence="9">JCM 16953</strain>
    </source>
</reference>
<dbReference type="InterPro" id="IPR039425">
    <property type="entry name" value="RNA_pol_sigma-70-like"/>
</dbReference>
<dbReference type="Pfam" id="PF04542">
    <property type="entry name" value="Sigma70_r2"/>
    <property type="match status" value="1"/>
</dbReference>
<evidence type="ECO:0000259" key="6">
    <source>
        <dbReference type="Pfam" id="PF04542"/>
    </source>
</evidence>
<sequence length="175" mass="19424">MDAVVSERPAAGHDAAAGFDAFVAARGDALWRSAWLLTCDHQLAEDLVQTALAKSWRAWTRVGPEGFEPYVRRVLFTTYAAWWRRKWRGERPTGELPEQAGGQPDSDTRRDLVAALATLPRGQRAVVVLRYFEDLTEAETADVLGVTVGTVKSQTSRALAALRTSPRLREENDDD</sequence>
<dbReference type="EMBL" id="BAABAH010000005">
    <property type="protein sequence ID" value="GAA3817462.1"/>
    <property type="molecule type" value="Genomic_DNA"/>
</dbReference>
<evidence type="ECO:0000313" key="8">
    <source>
        <dbReference type="EMBL" id="GAA3817462.1"/>
    </source>
</evidence>
<evidence type="ECO:0000313" key="9">
    <source>
        <dbReference type="Proteomes" id="UP001501821"/>
    </source>
</evidence>
<dbReference type="InterPro" id="IPR007627">
    <property type="entry name" value="RNA_pol_sigma70_r2"/>
</dbReference>
<comment type="caution">
    <text evidence="8">The sequence shown here is derived from an EMBL/GenBank/DDBJ whole genome shotgun (WGS) entry which is preliminary data.</text>
</comment>
<evidence type="ECO:0000256" key="4">
    <source>
        <dbReference type="ARBA" id="ARBA00023125"/>
    </source>
</evidence>
<feature type="domain" description="RNA polymerase sigma factor 70 region 4 type 2" evidence="7">
    <location>
        <begin position="110"/>
        <end position="162"/>
    </location>
</feature>
<keyword evidence="2" id="KW-0805">Transcription regulation</keyword>
<protein>
    <submittedName>
        <fullName evidence="8">SigE family RNA polymerase sigma factor</fullName>
    </submittedName>
</protein>
<dbReference type="Gene3D" id="1.10.1740.10">
    <property type="match status" value="1"/>
</dbReference>
<dbReference type="SUPFAM" id="SSF88946">
    <property type="entry name" value="Sigma2 domain of RNA polymerase sigma factors"/>
    <property type="match status" value="1"/>
</dbReference>